<dbReference type="InterPro" id="IPR050410">
    <property type="entry name" value="CCR4/nocturin_mRNA_transcr"/>
</dbReference>
<dbReference type="InterPro" id="IPR005135">
    <property type="entry name" value="Endo/exonuclease/phosphatase"/>
</dbReference>
<dbReference type="Gene3D" id="3.60.10.10">
    <property type="entry name" value="Endonuclease/exonuclease/phosphatase"/>
    <property type="match status" value="1"/>
</dbReference>
<dbReference type="PANTHER" id="PTHR12121:SF37">
    <property type="entry name" value="2',5'-PHOSPHODIESTERASE 12"/>
    <property type="match status" value="1"/>
</dbReference>
<gene>
    <name evidence="3" type="ORF">Ctob_009053</name>
</gene>
<sequence>MASLPRGSLLRRSPSQLSIISYNLLAPLYVRPVDERTGTVQAFAAFPWAEPFDEVLAWESRRPALLAELVAAEADIVCLQEVQFERRADGVHELPGWLRLSGYEYVIPAQEQMAQMAARNARVLRSCTAIGNALLYRTDRLMDVDAKKPRADATTRVCMCLRGRPATALEPLGPLAVFSVHLDATKETTRVKQLSKCVEMAVDTFGTRAVLIAGDMNSELARGSCVAALVGGAHDGTVAAPTQAELQRECASALRLSTDDGAAEDDSDTRGDDAEAASPAEGGGGGSPMPTAEQMQAWQQLYDAAQRVPRAQRVRLERVPTGATRAAYAHGAMVGPCELWKLDHILYSPRALTLSQHWSTLEAAPEASESGLPCRGFPSDHLSVAASFDVASVLQREGRTNDAMAIIKLIVAAQQWPA</sequence>
<organism evidence="3 4">
    <name type="scientific">Chrysochromulina tobinii</name>
    <dbReference type="NCBI Taxonomy" id="1460289"/>
    <lineage>
        <taxon>Eukaryota</taxon>
        <taxon>Haptista</taxon>
        <taxon>Haptophyta</taxon>
        <taxon>Prymnesiophyceae</taxon>
        <taxon>Prymnesiales</taxon>
        <taxon>Chrysochromulinaceae</taxon>
        <taxon>Chrysochromulina</taxon>
    </lineage>
</organism>
<dbReference type="EMBL" id="JWZX01003166">
    <property type="protein sequence ID" value="KOO23698.1"/>
    <property type="molecule type" value="Genomic_DNA"/>
</dbReference>
<dbReference type="GO" id="GO:0000288">
    <property type="term" value="P:nuclear-transcribed mRNA catabolic process, deadenylation-dependent decay"/>
    <property type="evidence" value="ECO:0007669"/>
    <property type="project" value="TreeGrafter"/>
</dbReference>
<proteinExistence type="predicted"/>
<dbReference type="Pfam" id="PF03372">
    <property type="entry name" value="Exo_endo_phos"/>
    <property type="match status" value="1"/>
</dbReference>
<dbReference type="OrthoDB" id="428734at2759"/>
<evidence type="ECO:0000259" key="2">
    <source>
        <dbReference type="Pfam" id="PF03372"/>
    </source>
</evidence>
<dbReference type="InterPro" id="IPR036691">
    <property type="entry name" value="Endo/exonu/phosph_ase_sf"/>
</dbReference>
<evidence type="ECO:0000313" key="3">
    <source>
        <dbReference type="EMBL" id="KOO23698.1"/>
    </source>
</evidence>
<evidence type="ECO:0000313" key="4">
    <source>
        <dbReference type="Proteomes" id="UP000037460"/>
    </source>
</evidence>
<comment type="caution">
    <text evidence="3">The sequence shown here is derived from an EMBL/GenBank/DDBJ whole genome shotgun (WGS) entry which is preliminary data.</text>
</comment>
<evidence type="ECO:0000256" key="1">
    <source>
        <dbReference type="SAM" id="MobiDB-lite"/>
    </source>
</evidence>
<dbReference type="GO" id="GO:0000175">
    <property type="term" value="F:3'-5'-RNA exonuclease activity"/>
    <property type="evidence" value="ECO:0007669"/>
    <property type="project" value="TreeGrafter"/>
</dbReference>
<feature type="region of interest" description="Disordered" evidence="1">
    <location>
        <begin position="255"/>
        <end position="291"/>
    </location>
</feature>
<dbReference type="AlphaFoldDB" id="A0A0M0JBU1"/>
<feature type="domain" description="Endonuclease/exonuclease/phosphatase" evidence="2">
    <location>
        <begin position="64"/>
        <end position="381"/>
    </location>
</feature>
<dbReference type="SUPFAM" id="SSF56219">
    <property type="entry name" value="DNase I-like"/>
    <property type="match status" value="1"/>
</dbReference>
<name>A0A0M0JBU1_9EUKA</name>
<protein>
    <recommendedName>
        <fullName evidence="2">Endonuclease/exonuclease/phosphatase domain-containing protein</fullName>
    </recommendedName>
</protein>
<accession>A0A0M0JBU1</accession>
<reference evidence="4" key="1">
    <citation type="journal article" date="2015" name="PLoS Genet.">
        <title>Genome Sequence and Transcriptome Analyses of Chrysochromulina tobin: Metabolic Tools for Enhanced Algal Fitness in the Prominent Order Prymnesiales (Haptophyceae).</title>
        <authorList>
            <person name="Hovde B.T."/>
            <person name="Deodato C.R."/>
            <person name="Hunsperger H.M."/>
            <person name="Ryken S.A."/>
            <person name="Yost W."/>
            <person name="Jha R.K."/>
            <person name="Patterson J."/>
            <person name="Monnat R.J. Jr."/>
            <person name="Barlow S.B."/>
            <person name="Starkenburg S.R."/>
            <person name="Cattolico R.A."/>
        </authorList>
    </citation>
    <scope>NUCLEOTIDE SEQUENCE</scope>
    <source>
        <strain evidence="4">CCMP291</strain>
    </source>
</reference>
<dbReference type="PANTHER" id="PTHR12121">
    <property type="entry name" value="CARBON CATABOLITE REPRESSOR PROTEIN 4"/>
    <property type="match status" value="1"/>
</dbReference>
<dbReference type="Proteomes" id="UP000037460">
    <property type="component" value="Unassembled WGS sequence"/>
</dbReference>
<keyword evidence="4" id="KW-1185">Reference proteome</keyword>
<dbReference type="GO" id="GO:0005739">
    <property type="term" value="C:mitochondrion"/>
    <property type="evidence" value="ECO:0007669"/>
    <property type="project" value="TreeGrafter"/>
</dbReference>